<proteinExistence type="predicted"/>
<feature type="region of interest" description="Disordered" evidence="1">
    <location>
        <begin position="43"/>
        <end position="73"/>
    </location>
</feature>
<reference evidence="2 3" key="1">
    <citation type="submission" date="2023-02" db="EMBL/GenBank/DDBJ databases">
        <title>LHISI_Scaffold_Assembly.</title>
        <authorList>
            <person name="Stuart O.P."/>
            <person name="Cleave R."/>
            <person name="Magrath M.J.L."/>
            <person name="Mikheyev A.S."/>
        </authorList>
    </citation>
    <scope>NUCLEOTIDE SEQUENCE [LARGE SCALE GENOMIC DNA]</scope>
    <source>
        <strain evidence="2">Daus_M_001</strain>
        <tissue evidence="2">Leg muscle</tissue>
    </source>
</reference>
<organism evidence="2 3">
    <name type="scientific">Dryococelus australis</name>
    <dbReference type="NCBI Taxonomy" id="614101"/>
    <lineage>
        <taxon>Eukaryota</taxon>
        <taxon>Metazoa</taxon>
        <taxon>Ecdysozoa</taxon>
        <taxon>Arthropoda</taxon>
        <taxon>Hexapoda</taxon>
        <taxon>Insecta</taxon>
        <taxon>Pterygota</taxon>
        <taxon>Neoptera</taxon>
        <taxon>Polyneoptera</taxon>
        <taxon>Phasmatodea</taxon>
        <taxon>Verophasmatodea</taxon>
        <taxon>Anareolatae</taxon>
        <taxon>Phasmatidae</taxon>
        <taxon>Eurycanthinae</taxon>
        <taxon>Dryococelus</taxon>
    </lineage>
</organism>
<feature type="compositionally biased region" description="Basic and acidic residues" evidence="1">
    <location>
        <begin position="43"/>
        <end position="68"/>
    </location>
</feature>
<feature type="compositionally biased region" description="Basic and acidic residues" evidence="1">
    <location>
        <begin position="493"/>
        <end position="503"/>
    </location>
</feature>
<dbReference type="EMBL" id="JARBHB010000002">
    <property type="protein sequence ID" value="KAJ8893876.1"/>
    <property type="molecule type" value="Genomic_DNA"/>
</dbReference>
<accession>A0ABQ9IB50</accession>
<feature type="region of interest" description="Disordered" evidence="1">
    <location>
        <begin position="110"/>
        <end position="130"/>
    </location>
</feature>
<evidence type="ECO:0000313" key="2">
    <source>
        <dbReference type="EMBL" id="KAJ8893876.1"/>
    </source>
</evidence>
<comment type="caution">
    <text evidence="2">The sequence shown here is derived from an EMBL/GenBank/DDBJ whole genome shotgun (WGS) entry which is preliminary data.</text>
</comment>
<evidence type="ECO:0000256" key="1">
    <source>
        <dbReference type="SAM" id="MobiDB-lite"/>
    </source>
</evidence>
<dbReference type="Proteomes" id="UP001159363">
    <property type="component" value="Chromosome 2"/>
</dbReference>
<name>A0ABQ9IB50_9NEOP</name>
<protein>
    <submittedName>
        <fullName evidence="2">Uncharacterized protein</fullName>
    </submittedName>
</protein>
<feature type="region of interest" description="Disordered" evidence="1">
    <location>
        <begin position="486"/>
        <end position="519"/>
    </location>
</feature>
<gene>
    <name evidence="2" type="ORF">PR048_006477</name>
</gene>
<keyword evidence="3" id="KW-1185">Reference proteome</keyword>
<sequence length="519" mass="58614">MQSARVCVARATTRQVPGCRRRTPRKEEAVLAPYVCRMKRLREKEREREREERERERERERDGGRDLDNAQQLRSSTNGTIDCHCSIRLGHTGPFFRAADTSIVRGSAVAEPLARSPPTKANRVQSPAGSPDSRMWELCRTMPLVVKIRLNLFTHSIVRQRPRVLACNALSLQTIGIWVRRLEDTLFVRLCLLLCRARCFLLVYVPRQVEWEVHTDLLLSSSKLVTLHVDMHLTVSQEVLAAMYTRLVRKELPLLREVDRRGTAWLEENWTRPDKIMLVKFLQSLASMTACTTNLPTWTCRRKSLGHLVGQEYLPVYTHLKTSIGRYKVAKKGLSVASKAGPATIKTDVVYWFDGGPIYHQNEATVVHHVSSSVSVHGGAKYRLRQCSGGRLNYLSRVAGTASDAKLAFSIKTFYAAQECKGGGNARSPRKSADLRLSSGTIPTCEIPGATLSGIEHSSRRWEASSLTTAPPPPLDLFEEQTYFSSQSGVKQQRVENGRETRITPRRLPQRYPCRDSPI</sequence>
<evidence type="ECO:0000313" key="3">
    <source>
        <dbReference type="Proteomes" id="UP001159363"/>
    </source>
</evidence>